<dbReference type="EMBL" id="LR796766">
    <property type="protein sequence ID" value="CAB4164681.1"/>
    <property type="molecule type" value="Genomic_DNA"/>
</dbReference>
<gene>
    <name evidence="1" type="ORF">UFOVP828_67</name>
</gene>
<evidence type="ECO:0000313" key="1">
    <source>
        <dbReference type="EMBL" id="CAB4164681.1"/>
    </source>
</evidence>
<protein>
    <submittedName>
        <fullName evidence="1">Uncharacterized protein</fullName>
    </submittedName>
</protein>
<name>A0A6J5P5K6_9CAUD</name>
<organism evidence="1">
    <name type="scientific">uncultured Caudovirales phage</name>
    <dbReference type="NCBI Taxonomy" id="2100421"/>
    <lineage>
        <taxon>Viruses</taxon>
        <taxon>Duplodnaviria</taxon>
        <taxon>Heunggongvirae</taxon>
        <taxon>Uroviricota</taxon>
        <taxon>Caudoviricetes</taxon>
        <taxon>Peduoviridae</taxon>
        <taxon>Maltschvirus</taxon>
        <taxon>Maltschvirus maltsch</taxon>
    </lineage>
</organism>
<reference evidence="1" key="1">
    <citation type="submission" date="2020-04" db="EMBL/GenBank/DDBJ databases">
        <authorList>
            <person name="Chiriac C."/>
            <person name="Salcher M."/>
            <person name="Ghai R."/>
            <person name="Kavagutti S V."/>
        </authorList>
    </citation>
    <scope>NUCLEOTIDE SEQUENCE</scope>
</reference>
<proteinExistence type="predicted"/>
<accession>A0A6J5P5K6</accession>
<sequence length="58" mass="6623">MNTQIIDISCVCMICETPITKMVLSTRIKNLVLNTKELHNIATCYDCHLTRLSRKVAK</sequence>